<dbReference type="AlphaFoldDB" id="A0A410M992"/>
<gene>
    <name evidence="1" type="ORF">HLI_03035</name>
</gene>
<name>A0A410M992_9BACI</name>
<evidence type="ECO:0000313" key="1">
    <source>
        <dbReference type="EMBL" id="QAS51257.1"/>
    </source>
</evidence>
<dbReference type="InterPro" id="IPR011200">
    <property type="entry name" value="UCP012608"/>
</dbReference>
<organism evidence="1 2">
    <name type="scientific">Halobacillus litoralis</name>
    <dbReference type="NCBI Taxonomy" id="45668"/>
    <lineage>
        <taxon>Bacteria</taxon>
        <taxon>Bacillati</taxon>
        <taxon>Bacillota</taxon>
        <taxon>Bacilli</taxon>
        <taxon>Bacillales</taxon>
        <taxon>Bacillaceae</taxon>
        <taxon>Halobacillus</taxon>
    </lineage>
</organism>
<sequence length="344" mass="39303">MDTNQLKKIFEDFAAIECEGSSLLYKTLALEIAEDEELLNLCSHAQEGQPIPNLLFGSVHYLLFQGKQHHLQAFYPSIVAETVQEGDPYPFFQDFCEVYREEIIALLRTKLVQTNEVGRCAYLYPAFCHIHQKTEKPLSLIEIGSSAGLQLLWDQYSYSYGTGKNYGNENSVVHLTSKVREGSVPDFLTPPPLVKDRVGVDLQISDLTDEEEYLWLKALIWPEHKERLRTFDKAVEQLRIAPPKLIEGDGVAMLSDLAGNSSEDEVLCIFHTHVANQMPEAVKTELLQKVNRIGSKRDVFHIYNNISDRKLHMDSFINGIKEERTIGDTEGHGRWFDWKLPSFQ</sequence>
<dbReference type="KEGG" id="hli:HLI_03035"/>
<evidence type="ECO:0000313" key="2">
    <source>
        <dbReference type="Proteomes" id="UP000287756"/>
    </source>
</evidence>
<dbReference type="OrthoDB" id="9789360at2"/>
<accession>A0A410M992</accession>
<reference evidence="1 2" key="1">
    <citation type="submission" date="2018-01" db="EMBL/GenBank/DDBJ databases">
        <title>The whole genome sequencing and assembly of Halobacillus litoralis ERB031 strain.</title>
        <authorList>
            <person name="Lee S.-J."/>
            <person name="Park M.-K."/>
            <person name="Kim J.-Y."/>
            <person name="Lee Y.-J."/>
            <person name="Yi H."/>
            <person name="Bahn Y.-S."/>
            <person name="Kim J.F."/>
            <person name="Lee D.-W."/>
        </authorList>
    </citation>
    <scope>NUCLEOTIDE SEQUENCE [LARGE SCALE GENOMIC DNA]</scope>
    <source>
        <strain evidence="1 2">ERB 031</strain>
    </source>
</reference>
<dbReference type="EMBL" id="CP026118">
    <property type="protein sequence ID" value="QAS51257.1"/>
    <property type="molecule type" value="Genomic_DNA"/>
</dbReference>
<dbReference type="Pfam" id="PF10094">
    <property type="entry name" value="DUF2332"/>
    <property type="match status" value="1"/>
</dbReference>
<dbReference type="PIRSF" id="PIRSF012608">
    <property type="entry name" value="UCP012608"/>
    <property type="match status" value="1"/>
</dbReference>
<protein>
    <submittedName>
        <fullName evidence="1">DUF2332 domain-containing protein</fullName>
    </submittedName>
</protein>
<proteinExistence type="predicted"/>
<dbReference type="Proteomes" id="UP000287756">
    <property type="component" value="Chromosome"/>
</dbReference>